<dbReference type="Gene3D" id="3.30.450.90">
    <property type="match status" value="1"/>
</dbReference>
<dbReference type="InterPro" id="IPR000897">
    <property type="entry name" value="SRP54_GTPase_dom"/>
</dbReference>
<keyword evidence="2" id="KW-0547">Nucleotide-binding</keyword>
<dbReference type="Pfam" id="PF00437">
    <property type="entry name" value="T2SSE"/>
    <property type="match status" value="1"/>
</dbReference>
<dbReference type="PROSITE" id="PS00662">
    <property type="entry name" value="T2SP_E"/>
    <property type="match status" value="1"/>
</dbReference>
<dbReference type="PANTHER" id="PTHR30258">
    <property type="entry name" value="TYPE II SECRETION SYSTEM PROTEIN GSPE-RELATED"/>
    <property type="match status" value="1"/>
</dbReference>
<evidence type="ECO:0000256" key="3">
    <source>
        <dbReference type="ARBA" id="ARBA00022840"/>
    </source>
</evidence>
<evidence type="ECO:0000256" key="1">
    <source>
        <dbReference type="ARBA" id="ARBA00006611"/>
    </source>
</evidence>
<dbReference type="Gene3D" id="3.40.50.300">
    <property type="entry name" value="P-loop containing nucleotide triphosphate hydrolases"/>
    <property type="match status" value="1"/>
</dbReference>
<dbReference type="InterPro" id="IPR027417">
    <property type="entry name" value="P-loop_NTPase"/>
</dbReference>
<gene>
    <name evidence="6" type="ORF">FC82_GL003343</name>
</gene>
<organism evidence="6 7">
    <name type="scientific">Secundilactobacillus collinoides DSM 20515 = JCM 1123</name>
    <dbReference type="NCBI Taxonomy" id="1423733"/>
    <lineage>
        <taxon>Bacteria</taxon>
        <taxon>Bacillati</taxon>
        <taxon>Bacillota</taxon>
        <taxon>Bacilli</taxon>
        <taxon>Lactobacillales</taxon>
        <taxon>Lactobacillaceae</taxon>
        <taxon>Secundilactobacillus</taxon>
    </lineage>
</organism>
<dbReference type="GO" id="GO:0005886">
    <property type="term" value="C:plasma membrane"/>
    <property type="evidence" value="ECO:0007669"/>
    <property type="project" value="TreeGrafter"/>
</dbReference>
<dbReference type="RefSeq" id="WP_056997168.1">
    <property type="nucleotide sequence ID" value="NZ_AYYR01000074.1"/>
</dbReference>
<dbReference type="SUPFAM" id="SSF52540">
    <property type="entry name" value="P-loop containing nucleoside triphosphate hydrolases"/>
    <property type="match status" value="1"/>
</dbReference>
<dbReference type="SMART" id="SM00962">
    <property type="entry name" value="SRP54"/>
    <property type="match status" value="1"/>
</dbReference>
<evidence type="ECO:0000259" key="5">
    <source>
        <dbReference type="PROSITE" id="PS00662"/>
    </source>
</evidence>
<dbReference type="GO" id="GO:0005525">
    <property type="term" value="F:GTP binding"/>
    <property type="evidence" value="ECO:0007669"/>
    <property type="project" value="UniProtKB-KW"/>
</dbReference>
<dbReference type="PANTHER" id="PTHR30258:SF2">
    <property type="entry name" value="COMG OPERON PROTEIN 1"/>
    <property type="match status" value="1"/>
</dbReference>
<proteinExistence type="inferred from homology"/>
<evidence type="ECO:0000313" key="6">
    <source>
        <dbReference type="EMBL" id="KRM74675.1"/>
    </source>
</evidence>
<dbReference type="InterPro" id="IPR047667">
    <property type="entry name" value="ATPase_ComGA"/>
</dbReference>
<dbReference type="CDD" id="cd01129">
    <property type="entry name" value="PulE-GspE-like"/>
    <property type="match status" value="1"/>
</dbReference>
<evidence type="ECO:0000256" key="2">
    <source>
        <dbReference type="ARBA" id="ARBA00022741"/>
    </source>
</evidence>
<keyword evidence="3" id="KW-0067">ATP-binding</keyword>
<dbReference type="GO" id="GO:0005524">
    <property type="term" value="F:ATP binding"/>
    <property type="evidence" value="ECO:0007669"/>
    <property type="project" value="UniProtKB-KW"/>
</dbReference>
<protein>
    <submittedName>
        <fullName evidence="6">Competence protein</fullName>
    </submittedName>
</protein>
<dbReference type="GO" id="GO:0016887">
    <property type="term" value="F:ATP hydrolysis activity"/>
    <property type="evidence" value="ECO:0007669"/>
    <property type="project" value="TreeGrafter"/>
</dbReference>
<dbReference type="InterPro" id="IPR001482">
    <property type="entry name" value="T2SS/T4SS_dom"/>
</dbReference>
<feature type="domain" description="Bacterial type II secretion system protein E" evidence="5">
    <location>
        <begin position="198"/>
        <end position="212"/>
    </location>
</feature>
<dbReference type="Proteomes" id="UP000051845">
    <property type="component" value="Unassembled WGS sequence"/>
</dbReference>
<comment type="similarity">
    <text evidence="1">Belongs to the GSP E family.</text>
</comment>
<comment type="caution">
    <text evidence="6">The sequence shown here is derived from an EMBL/GenBank/DDBJ whole genome shotgun (WGS) entry which is preliminary data.</text>
</comment>
<name>A0A0R2BGG3_SECCO</name>
<dbReference type="PATRIC" id="fig|1423733.4.peg.3470"/>
<accession>A0A0R2BGG3</accession>
<evidence type="ECO:0000256" key="4">
    <source>
        <dbReference type="ARBA" id="ARBA00023134"/>
    </source>
</evidence>
<sequence length="324" mass="35584">MIEALGQQLLKGAVTAGSSDLYILPRGNAYVVYEHGIEGLILIQSLPQETGVQLIAHFKYRADMAITENRRPQLGAMTVQIDGTDINLRLSSVGNFLQQESLVVRLLFPLGQQQTHFLVPGQWETLQEWCGLRGLILFAGPTGSGKTTTIFQLARSLSEKQSVLTIEDPVEITEASFLQLQVNNEADMSYDALIKVALRHRPDVLVIGEIRDRQTAQAAVDAALSGHLVFSTVHALNVYGIITRLRQLGIPEAAIHQAVTGVAYQRLLPAVDAGSTALLDLKRGPVSPEWELKTGMTPEWRQHLDDCERAGQITATTVDRFKEG</sequence>
<keyword evidence="4" id="KW-0342">GTP-binding</keyword>
<dbReference type="NCBIfam" id="NF041000">
    <property type="entry name" value="ATPase_ComGA"/>
    <property type="match status" value="1"/>
</dbReference>
<reference evidence="6 7" key="1">
    <citation type="journal article" date="2015" name="Genome Announc.">
        <title>Expanding the biotechnology potential of lactobacilli through comparative genomics of 213 strains and associated genera.</title>
        <authorList>
            <person name="Sun Z."/>
            <person name="Harris H.M."/>
            <person name="McCann A."/>
            <person name="Guo C."/>
            <person name="Argimon S."/>
            <person name="Zhang W."/>
            <person name="Yang X."/>
            <person name="Jeffery I.B."/>
            <person name="Cooney J.C."/>
            <person name="Kagawa T.F."/>
            <person name="Liu W."/>
            <person name="Song Y."/>
            <person name="Salvetti E."/>
            <person name="Wrobel A."/>
            <person name="Rasinkangas P."/>
            <person name="Parkhill J."/>
            <person name="Rea M.C."/>
            <person name="O'Sullivan O."/>
            <person name="Ritari J."/>
            <person name="Douillard F.P."/>
            <person name="Paul Ross R."/>
            <person name="Yang R."/>
            <person name="Briner A.E."/>
            <person name="Felis G.E."/>
            <person name="de Vos W.M."/>
            <person name="Barrangou R."/>
            <person name="Klaenhammer T.R."/>
            <person name="Caufield P.W."/>
            <person name="Cui Y."/>
            <person name="Zhang H."/>
            <person name="O'Toole P.W."/>
        </authorList>
    </citation>
    <scope>NUCLEOTIDE SEQUENCE [LARGE SCALE GENOMIC DNA]</scope>
    <source>
        <strain evidence="6 7">DSM 20515</strain>
    </source>
</reference>
<dbReference type="GO" id="GO:0006614">
    <property type="term" value="P:SRP-dependent cotranslational protein targeting to membrane"/>
    <property type="evidence" value="ECO:0007669"/>
    <property type="project" value="InterPro"/>
</dbReference>
<dbReference type="EMBL" id="AYYR01000074">
    <property type="protein sequence ID" value="KRM74675.1"/>
    <property type="molecule type" value="Genomic_DNA"/>
</dbReference>
<dbReference type="STRING" id="33960.TY91_13870"/>
<dbReference type="AlphaFoldDB" id="A0A0R2BGG3"/>
<evidence type="ECO:0000313" key="7">
    <source>
        <dbReference type="Proteomes" id="UP000051845"/>
    </source>
</evidence>